<gene>
    <name evidence="2" type="ORF">FRACYDRAFT_154972</name>
</gene>
<dbReference type="Gene3D" id="1.10.510.10">
    <property type="entry name" value="Transferase(Phosphotransferase) domain 1"/>
    <property type="match status" value="1"/>
</dbReference>
<name>A0A1E7EV24_9STRA</name>
<dbReference type="Proteomes" id="UP000095751">
    <property type="component" value="Unassembled WGS sequence"/>
</dbReference>
<accession>A0A1E7EV24</accession>
<feature type="non-terminal residue" evidence="2">
    <location>
        <position position="1"/>
    </location>
</feature>
<sequence>LQLASALEYVHSRNVIYRDLKSSNVGFAADGTTLQLFDFGLCVELTPTRPVADGIIGTLRYMAPEVCLNQQYGLEADIYSFGIVAWEIWTTNLPY</sequence>
<dbReference type="OrthoDB" id="76895at2759"/>
<dbReference type="InterPro" id="IPR000719">
    <property type="entry name" value="Prot_kinase_dom"/>
</dbReference>
<dbReference type="PROSITE" id="PS50011">
    <property type="entry name" value="PROTEIN_KINASE_DOM"/>
    <property type="match status" value="1"/>
</dbReference>
<organism evidence="2 3">
    <name type="scientific">Fragilariopsis cylindrus CCMP1102</name>
    <dbReference type="NCBI Taxonomy" id="635003"/>
    <lineage>
        <taxon>Eukaryota</taxon>
        <taxon>Sar</taxon>
        <taxon>Stramenopiles</taxon>
        <taxon>Ochrophyta</taxon>
        <taxon>Bacillariophyta</taxon>
        <taxon>Bacillariophyceae</taxon>
        <taxon>Bacillariophycidae</taxon>
        <taxon>Bacillariales</taxon>
        <taxon>Bacillariaceae</taxon>
        <taxon>Fragilariopsis</taxon>
    </lineage>
</organism>
<dbReference type="GO" id="GO:0005524">
    <property type="term" value="F:ATP binding"/>
    <property type="evidence" value="ECO:0007669"/>
    <property type="project" value="InterPro"/>
</dbReference>
<keyword evidence="2" id="KW-0418">Kinase</keyword>
<evidence type="ECO:0000313" key="2">
    <source>
        <dbReference type="EMBL" id="OEU09655.1"/>
    </source>
</evidence>
<dbReference type="PANTHER" id="PTHR24359">
    <property type="entry name" value="SERINE/THREONINE-PROTEIN KINASE SBK1"/>
    <property type="match status" value="1"/>
</dbReference>
<dbReference type="EMBL" id="KV784374">
    <property type="protein sequence ID" value="OEU09655.1"/>
    <property type="molecule type" value="Genomic_DNA"/>
</dbReference>
<dbReference type="Pfam" id="PF00069">
    <property type="entry name" value="Pkinase"/>
    <property type="match status" value="1"/>
</dbReference>
<evidence type="ECO:0000259" key="1">
    <source>
        <dbReference type="PROSITE" id="PS50011"/>
    </source>
</evidence>
<feature type="domain" description="Protein kinase" evidence="1">
    <location>
        <begin position="1"/>
        <end position="95"/>
    </location>
</feature>
<dbReference type="AlphaFoldDB" id="A0A1E7EV24"/>
<protein>
    <submittedName>
        <fullName evidence="2">p21-activated kinase 3</fullName>
    </submittedName>
</protein>
<feature type="non-terminal residue" evidence="2">
    <location>
        <position position="95"/>
    </location>
</feature>
<dbReference type="SUPFAM" id="SSF56112">
    <property type="entry name" value="Protein kinase-like (PK-like)"/>
    <property type="match status" value="1"/>
</dbReference>
<dbReference type="KEGG" id="fcy:FRACYDRAFT_154972"/>
<dbReference type="PANTHER" id="PTHR24359:SF1">
    <property type="entry name" value="INHIBITOR OF NUCLEAR FACTOR KAPPA-B KINASE EPSILON SUBUNIT HOMOLOG 1-RELATED"/>
    <property type="match status" value="1"/>
</dbReference>
<keyword evidence="2" id="KW-0808">Transferase</keyword>
<dbReference type="InParanoid" id="A0A1E7EV24"/>
<dbReference type="InterPro" id="IPR011009">
    <property type="entry name" value="Kinase-like_dom_sf"/>
</dbReference>
<dbReference type="GO" id="GO:0004674">
    <property type="term" value="F:protein serine/threonine kinase activity"/>
    <property type="evidence" value="ECO:0007669"/>
    <property type="project" value="TreeGrafter"/>
</dbReference>
<reference evidence="2 3" key="1">
    <citation type="submission" date="2016-09" db="EMBL/GenBank/DDBJ databases">
        <title>Extensive genetic diversity and differential bi-allelic expression allows diatom success in the polar Southern Ocean.</title>
        <authorList>
            <consortium name="DOE Joint Genome Institute"/>
            <person name="Mock T."/>
            <person name="Otillar R.P."/>
            <person name="Strauss J."/>
            <person name="Dupont C."/>
            <person name="Frickenhaus S."/>
            <person name="Maumus F."/>
            <person name="Mcmullan M."/>
            <person name="Sanges R."/>
            <person name="Schmutz J."/>
            <person name="Toseland A."/>
            <person name="Valas R."/>
            <person name="Veluchamy A."/>
            <person name="Ward B.J."/>
            <person name="Allen A."/>
            <person name="Barry K."/>
            <person name="Falciatore A."/>
            <person name="Ferrante M."/>
            <person name="Fortunato A.E."/>
            <person name="Gloeckner G."/>
            <person name="Gruber A."/>
            <person name="Hipkin R."/>
            <person name="Janech M."/>
            <person name="Kroth P."/>
            <person name="Leese F."/>
            <person name="Lindquist E."/>
            <person name="Lyon B.R."/>
            <person name="Martin J."/>
            <person name="Mayer C."/>
            <person name="Parker M."/>
            <person name="Quesneville H."/>
            <person name="Raymond J."/>
            <person name="Uhlig C."/>
            <person name="Valentin K.U."/>
            <person name="Worden A.Z."/>
            <person name="Armbrust E.V."/>
            <person name="Bowler C."/>
            <person name="Green B."/>
            <person name="Moulton V."/>
            <person name="Van Oosterhout C."/>
            <person name="Grigoriev I."/>
        </authorList>
    </citation>
    <scope>NUCLEOTIDE SEQUENCE [LARGE SCALE GENOMIC DNA]</scope>
    <source>
        <strain evidence="2 3">CCMP1102</strain>
    </source>
</reference>
<proteinExistence type="predicted"/>
<keyword evidence="3" id="KW-1185">Reference proteome</keyword>
<evidence type="ECO:0000313" key="3">
    <source>
        <dbReference type="Proteomes" id="UP000095751"/>
    </source>
</evidence>